<comment type="caution">
    <text evidence="3">The sequence shown here is derived from an EMBL/GenBank/DDBJ whole genome shotgun (WGS) entry which is preliminary data.</text>
</comment>
<keyword evidence="4" id="KW-1185">Reference proteome</keyword>
<organism evidence="3 4">
    <name type="scientific">Pseudoalteromonas aurantia 208</name>
    <dbReference type="NCBI Taxonomy" id="1314867"/>
    <lineage>
        <taxon>Bacteria</taxon>
        <taxon>Pseudomonadati</taxon>
        <taxon>Pseudomonadota</taxon>
        <taxon>Gammaproteobacteria</taxon>
        <taxon>Alteromonadales</taxon>
        <taxon>Pseudoalteromonadaceae</taxon>
        <taxon>Pseudoalteromonas</taxon>
    </lineage>
</organism>
<accession>A0ABR9EFD4</accession>
<dbReference type="SUPFAM" id="SSF49899">
    <property type="entry name" value="Concanavalin A-like lectins/glucanases"/>
    <property type="match status" value="1"/>
</dbReference>
<dbReference type="EMBL" id="AQGV01000012">
    <property type="protein sequence ID" value="MBE0369124.1"/>
    <property type="molecule type" value="Genomic_DNA"/>
</dbReference>
<dbReference type="InterPro" id="IPR013320">
    <property type="entry name" value="ConA-like_dom_sf"/>
</dbReference>
<evidence type="ECO:0000259" key="2">
    <source>
        <dbReference type="PROSITE" id="PS51762"/>
    </source>
</evidence>
<dbReference type="CDD" id="cd00413">
    <property type="entry name" value="Glyco_hydrolase_16"/>
    <property type="match status" value="1"/>
</dbReference>
<dbReference type="InterPro" id="IPR000757">
    <property type="entry name" value="Beta-glucanase-like"/>
</dbReference>
<protein>
    <recommendedName>
        <fullName evidence="2">GH16 domain-containing protein</fullName>
    </recommendedName>
</protein>
<name>A0ABR9EFD4_9GAMM</name>
<evidence type="ECO:0000313" key="4">
    <source>
        <dbReference type="Proteomes" id="UP000615755"/>
    </source>
</evidence>
<dbReference type="RefSeq" id="WP_225738355.1">
    <property type="nucleotide sequence ID" value="NZ_AQGV01000012.1"/>
</dbReference>
<dbReference type="Proteomes" id="UP000615755">
    <property type="component" value="Unassembled WGS sequence"/>
</dbReference>
<gene>
    <name evidence="3" type="ORF">PAUR_a2912</name>
</gene>
<evidence type="ECO:0000313" key="3">
    <source>
        <dbReference type="EMBL" id="MBE0369124.1"/>
    </source>
</evidence>
<evidence type="ECO:0000256" key="1">
    <source>
        <dbReference type="ARBA" id="ARBA00006865"/>
    </source>
</evidence>
<comment type="similarity">
    <text evidence="1">Belongs to the glycosyl hydrolase 16 family.</text>
</comment>
<feature type="domain" description="GH16" evidence="2">
    <location>
        <begin position="22"/>
        <end position="266"/>
    </location>
</feature>
<proteinExistence type="inferred from homology"/>
<reference evidence="3 4" key="1">
    <citation type="submission" date="2015-03" db="EMBL/GenBank/DDBJ databases">
        <title>Genome sequence of Pseudoalteromonas aurantia.</title>
        <authorList>
            <person name="Xie B.-B."/>
            <person name="Rong J.-C."/>
            <person name="Qin Q.-L."/>
            <person name="Zhang Y.-Z."/>
        </authorList>
    </citation>
    <scope>NUCLEOTIDE SEQUENCE [LARGE SCALE GENOMIC DNA]</scope>
    <source>
        <strain evidence="3 4">208</strain>
    </source>
</reference>
<dbReference type="PROSITE" id="PS51762">
    <property type="entry name" value="GH16_2"/>
    <property type="match status" value="1"/>
</dbReference>
<sequence>MHRKMMFISILCLAPLSHVLGVEQSYSHVMFDDFNYANFTQAKENGWMVRTEKGHPGVKGATWWKEGVTFHPHPLDHTNFIMRLTSKTDGTSVNTRQTQVCHKRKYREGTYAARVYFNDIPQYGPDGDGIVETFYAISPLVAPMDKNYSEMDFEYLANGGWGEGNHALFATSWETFQLTPWTKVNQHDASIRSLQGWNTLVLHVADNTLRYFINGRLFATHGPEVFPEVPMSINFNLWFIQEQLVQNPVMRQYYQDVDWVYFAKDTLLSTHQVTQQISSFRNNRIEQYDSVPEWSPKQKDYCSL</sequence>
<dbReference type="Gene3D" id="2.60.120.200">
    <property type="match status" value="1"/>
</dbReference>